<accession>A0A5Q4ZFT0</accession>
<evidence type="ECO:0000313" key="1">
    <source>
        <dbReference type="EMBL" id="VVD31763.1"/>
    </source>
</evidence>
<reference evidence="1 2" key="1">
    <citation type="submission" date="2019-08" db="EMBL/GenBank/DDBJ databases">
        <authorList>
            <person name="Herpell B J."/>
        </authorList>
    </citation>
    <scope>NUCLEOTIDE SEQUENCE [LARGE SCALE GENOMIC DNA]</scope>
    <source>
        <strain evidence="2">Msb3</strain>
    </source>
</reference>
<keyword evidence="2" id="KW-1185">Reference proteome</keyword>
<evidence type="ECO:0000313" key="2">
    <source>
        <dbReference type="Proteomes" id="UP000325811"/>
    </source>
</evidence>
<dbReference type="EMBL" id="LR699554">
    <property type="protein sequence ID" value="VVD31763.1"/>
    <property type="molecule type" value="Genomic_DNA"/>
</dbReference>
<proteinExistence type="predicted"/>
<dbReference type="Proteomes" id="UP000325811">
    <property type="component" value="Chromosome II"/>
</dbReference>
<dbReference type="KEGG" id="pdio:PDMSB3_0460.1"/>
<name>A0A5Q4ZFT0_9BURK</name>
<sequence>MTAHVCPARSTPGRKVSVSISAEIAVSVQAVEQALVLDGSGLAVVELLDEDGNVVDDVNDSLWGIESEAGDYLKETAQDMAEGLAQGLQREARERMYWNARDMVTV</sequence>
<gene>
    <name evidence="1" type="ORF">PDMSB3_0460</name>
</gene>
<dbReference type="AlphaFoldDB" id="A0A5Q4ZFT0"/>
<protein>
    <submittedName>
        <fullName evidence="1">Uncharacterized protein</fullName>
    </submittedName>
</protein>
<organism evidence="1 2">
    <name type="scientific">Paraburkholderia dioscoreae</name>
    <dbReference type="NCBI Taxonomy" id="2604047"/>
    <lineage>
        <taxon>Bacteria</taxon>
        <taxon>Pseudomonadati</taxon>
        <taxon>Pseudomonadota</taxon>
        <taxon>Betaproteobacteria</taxon>
        <taxon>Burkholderiales</taxon>
        <taxon>Burkholderiaceae</taxon>
        <taxon>Paraburkholderia</taxon>
    </lineage>
</organism>